<dbReference type="Proteomes" id="UP001054889">
    <property type="component" value="Unassembled WGS sequence"/>
</dbReference>
<name>A0AAV5DZF2_ELECO</name>
<feature type="region of interest" description="Disordered" evidence="1">
    <location>
        <begin position="97"/>
        <end position="118"/>
    </location>
</feature>
<proteinExistence type="predicted"/>
<keyword evidence="3" id="KW-1185">Reference proteome</keyword>
<accession>A0AAV5DZF2</accession>
<organism evidence="2 3">
    <name type="scientific">Eleusine coracana subsp. coracana</name>
    <dbReference type="NCBI Taxonomy" id="191504"/>
    <lineage>
        <taxon>Eukaryota</taxon>
        <taxon>Viridiplantae</taxon>
        <taxon>Streptophyta</taxon>
        <taxon>Embryophyta</taxon>
        <taxon>Tracheophyta</taxon>
        <taxon>Spermatophyta</taxon>
        <taxon>Magnoliopsida</taxon>
        <taxon>Liliopsida</taxon>
        <taxon>Poales</taxon>
        <taxon>Poaceae</taxon>
        <taxon>PACMAD clade</taxon>
        <taxon>Chloridoideae</taxon>
        <taxon>Cynodonteae</taxon>
        <taxon>Eleusininae</taxon>
        <taxon>Eleusine</taxon>
    </lineage>
</organism>
<comment type="caution">
    <text evidence="2">The sequence shown here is derived from an EMBL/GenBank/DDBJ whole genome shotgun (WGS) entry which is preliminary data.</text>
</comment>
<evidence type="ECO:0000313" key="2">
    <source>
        <dbReference type="EMBL" id="GJN15785.1"/>
    </source>
</evidence>
<evidence type="ECO:0000256" key="1">
    <source>
        <dbReference type="SAM" id="MobiDB-lite"/>
    </source>
</evidence>
<evidence type="ECO:0000313" key="3">
    <source>
        <dbReference type="Proteomes" id="UP001054889"/>
    </source>
</evidence>
<reference evidence="2" key="2">
    <citation type="submission" date="2021-12" db="EMBL/GenBank/DDBJ databases">
        <title>Resequencing data analysis of finger millet.</title>
        <authorList>
            <person name="Hatakeyama M."/>
            <person name="Aluri S."/>
            <person name="Balachadran M.T."/>
            <person name="Sivarajan S.R."/>
            <person name="Poveda L."/>
            <person name="Shimizu-Inatsugi R."/>
            <person name="Schlapbach R."/>
            <person name="Sreeman S.M."/>
            <person name="Shimizu K.K."/>
        </authorList>
    </citation>
    <scope>NUCLEOTIDE SEQUENCE</scope>
</reference>
<dbReference type="AlphaFoldDB" id="A0AAV5DZF2"/>
<reference evidence="2" key="1">
    <citation type="journal article" date="2018" name="DNA Res.">
        <title>Multiple hybrid de novo genome assembly of finger millet, an orphan allotetraploid crop.</title>
        <authorList>
            <person name="Hatakeyama M."/>
            <person name="Aluri S."/>
            <person name="Balachadran M.T."/>
            <person name="Sivarajan S.R."/>
            <person name="Patrignani A."/>
            <person name="Gruter S."/>
            <person name="Poveda L."/>
            <person name="Shimizu-Inatsugi R."/>
            <person name="Baeten J."/>
            <person name="Francoijs K.J."/>
            <person name="Nataraja K.N."/>
            <person name="Reddy Y.A.N."/>
            <person name="Phadnis S."/>
            <person name="Ravikumar R.L."/>
            <person name="Schlapbach R."/>
            <person name="Sreeman S.M."/>
            <person name="Shimizu K.K."/>
        </authorList>
    </citation>
    <scope>NUCLEOTIDE SEQUENCE</scope>
</reference>
<gene>
    <name evidence="2" type="primary">gb02725</name>
    <name evidence="2" type="ORF">PR202_gb02725</name>
</gene>
<protein>
    <submittedName>
        <fullName evidence="2">Uncharacterized protein</fullName>
    </submittedName>
</protein>
<sequence length="118" mass="11748">MSRRGGPYDSVTILDPPTGEVFDLNNPPAGAGFGPQVGPGTMAARHGVPPFFSASSKVAMAPSSSEVLAAATAPSPVPSALPPPSVLLRGLRPMVAVDRRPGLPDGAPSPATPGPTSD</sequence>
<dbReference type="EMBL" id="BQKI01000072">
    <property type="protein sequence ID" value="GJN15785.1"/>
    <property type="molecule type" value="Genomic_DNA"/>
</dbReference>